<dbReference type="RefSeq" id="XP_005076437.2">
    <property type="nucleotide sequence ID" value="XM_005076380.3"/>
</dbReference>
<dbReference type="GO" id="GO:0015562">
    <property type="term" value="F:efflux transmembrane transporter activity"/>
    <property type="evidence" value="ECO:0007669"/>
    <property type="project" value="TreeGrafter"/>
</dbReference>
<dbReference type="GO" id="GO:0005886">
    <property type="term" value="C:plasma membrane"/>
    <property type="evidence" value="ECO:0007669"/>
    <property type="project" value="TreeGrafter"/>
</dbReference>
<feature type="transmembrane region" description="Helical" evidence="8">
    <location>
        <begin position="384"/>
        <end position="409"/>
    </location>
</feature>
<evidence type="ECO:0000313" key="11">
    <source>
        <dbReference type="RefSeq" id="XP_005076437.2"/>
    </source>
</evidence>
<gene>
    <name evidence="11" type="primary">LOC101830879</name>
</gene>
<dbReference type="InterPro" id="IPR050352">
    <property type="entry name" value="ABCG_transporters"/>
</dbReference>
<comment type="subcellular location">
    <subcellularLocation>
        <location evidence="1">Membrane</location>
        <topology evidence="1">Multi-pass membrane protein</topology>
    </subcellularLocation>
</comment>
<keyword evidence="4 8" id="KW-0812">Transmembrane</keyword>
<feature type="transmembrane region" description="Helical" evidence="8">
    <location>
        <begin position="475"/>
        <end position="493"/>
    </location>
</feature>
<dbReference type="Pfam" id="PF00005">
    <property type="entry name" value="ABC_tran"/>
    <property type="match status" value="1"/>
</dbReference>
<feature type="transmembrane region" description="Helical" evidence="8">
    <location>
        <begin position="532"/>
        <end position="550"/>
    </location>
</feature>
<dbReference type="GO" id="GO:0140359">
    <property type="term" value="F:ABC-type transporter activity"/>
    <property type="evidence" value="ECO:0007669"/>
    <property type="project" value="InterPro"/>
</dbReference>
<evidence type="ECO:0000256" key="6">
    <source>
        <dbReference type="ARBA" id="ARBA00023136"/>
    </source>
</evidence>
<dbReference type="SUPFAM" id="SSF52540">
    <property type="entry name" value="P-loop containing nucleoside triphosphate hydrolases"/>
    <property type="match status" value="1"/>
</dbReference>
<organism evidence="10 11">
    <name type="scientific">Mesocricetus auratus</name>
    <name type="common">Golden hamster</name>
    <dbReference type="NCBI Taxonomy" id="10036"/>
    <lineage>
        <taxon>Eukaryota</taxon>
        <taxon>Metazoa</taxon>
        <taxon>Chordata</taxon>
        <taxon>Craniata</taxon>
        <taxon>Vertebrata</taxon>
        <taxon>Euteleostomi</taxon>
        <taxon>Mammalia</taxon>
        <taxon>Eutheria</taxon>
        <taxon>Euarchontoglires</taxon>
        <taxon>Glires</taxon>
        <taxon>Rodentia</taxon>
        <taxon>Myomorpha</taxon>
        <taxon>Muroidea</taxon>
        <taxon>Cricetidae</taxon>
        <taxon>Cricetinae</taxon>
        <taxon>Mesocricetus</taxon>
    </lineage>
</organism>
<feature type="region of interest" description="Disordered" evidence="7">
    <location>
        <begin position="1"/>
        <end position="25"/>
    </location>
</feature>
<dbReference type="GO" id="GO:0005524">
    <property type="term" value="F:ATP binding"/>
    <property type="evidence" value="ECO:0007669"/>
    <property type="project" value="InterPro"/>
</dbReference>
<feature type="domain" description="ABC transporter" evidence="9">
    <location>
        <begin position="37"/>
        <end position="279"/>
    </location>
</feature>
<dbReference type="AlphaFoldDB" id="A0A1U7QCX8"/>
<evidence type="ECO:0000256" key="7">
    <source>
        <dbReference type="SAM" id="MobiDB-lite"/>
    </source>
</evidence>
<dbReference type="KEGG" id="maua:101830879"/>
<dbReference type="PANTHER" id="PTHR48041:SF70">
    <property type="entry name" value="ATP-BINDING CASSETTE SUB-FAMILY G MEMBER 3"/>
    <property type="match status" value="1"/>
</dbReference>
<evidence type="ECO:0000256" key="2">
    <source>
        <dbReference type="ARBA" id="ARBA00005814"/>
    </source>
</evidence>
<feature type="transmembrane region" description="Helical" evidence="8">
    <location>
        <begin position="499"/>
        <end position="520"/>
    </location>
</feature>
<dbReference type="PANTHER" id="PTHR48041">
    <property type="entry name" value="ABC TRANSPORTER G FAMILY MEMBER 28"/>
    <property type="match status" value="1"/>
</dbReference>
<dbReference type="InterPro" id="IPR013525">
    <property type="entry name" value="ABC2_TM"/>
</dbReference>
<reference evidence="11" key="1">
    <citation type="submission" date="2025-08" db="UniProtKB">
        <authorList>
            <consortium name="RefSeq"/>
        </authorList>
    </citation>
    <scope>IDENTIFICATION</scope>
    <source>
        <tissue evidence="11">Liver</tissue>
    </source>
</reference>
<keyword evidence="5 8" id="KW-1133">Transmembrane helix</keyword>
<protein>
    <submittedName>
        <fullName evidence="11">ATP-binding cassette sub-family G member 3-like</fullName>
    </submittedName>
</protein>
<dbReference type="Pfam" id="PF01061">
    <property type="entry name" value="ABC2_membrane"/>
    <property type="match status" value="1"/>
</dbReference>
<evidence type="ECO:0000256" key="1">
    <source>
        <dbReference type="ARBA" id="ARBA00004141"/>
    </source>
</evidence>
<dbReference type="InterPro" id="IPR027417">
    <property type="entry name" value="P-loop_NTPase"/>
</dbReference>
<keyword evidence="10" id="KW-1185">Reference proteome</keyword>
<name>A0A1U7QCX8_MESAU</name>
<dbReference type="GO" id="GO:0032217">
    <property type="term" value="F:riboflavin transmembrane transporter activity"/>
    <property type="evidence" value="ECO:0007669"/>
    <property type="project" value="TreeGrafter"/>
</dbReference>
<dbReference type="GO" id="GO:0016887">
    <property type="term" value="F:ATP hydrolysis activity"/>
    <property type="evidence" value="ECO:0007669"/>
    <property type="project" value="InterPro"/>
</dbReference>
<dbReference type="Pfam" id="PF19055">
    <property type="entry name" value="ABC2_membrane_7"/>
    <property type="match status" value="1"/>
</dbReference>
<dbReference type="GeneID" id="101830879"/>
<proteinExistence type="inferred from homology"/>
<evidence type="ECO:0000256" key="3">
    <source>
        <dbReference type="ARBA" id="ARBA00022448"/>
    </source>
</evidence>
<comment type="similarity">
    <text evidence="2">Belongs to the ABC transporter superfamily. ABCG family. Eye pigment precursor importer (TC 3.A.1.204) subfamily.</text>
</comment>
<accession>A0A1U7QCX8</accession>
<evidence type="ECO:0000256" key="5">
    <source>
        <dbReference type="ARBA" id="ARBA00022989"/>
    </source>
</evidence>
<evidence type="ECO:0000256" key="8">
    <source>
        <dbReference type="SAM" id="Phobius"/>
    </source>
</evidence>
<dbReference type="Gene3D" id="3.40.50.300">
    <property type="entry name" value="P-loop containing nucleotide triphosphate hydrolases"/>
    <property type="match status" value="1"/>
</dbReference>
<dbReference type="InterPro" id="IPR043926">
    <property type="entry name" value="ABCG_dom"/>
</dbReference>
<dbReference type="eggNOG" id="KOG0061">
    <property type="taxonomic scope" value="Eukaryota"/>
</dbReference>
<dbReference type="Proteomes" id="UP000886700">
    <property type="component" value="Unplaced"/>
</dbReference>
<sequence length="662" mass="75030">MSSNNDTATIPMTEINPNDVTGMETSGQKTLSEKFVLSFHNISYQETVQSGFAFCKKSSKIEKLSDISGIMKPGLNAIIGPQDGSRSLLLDVLAARKDPRGLSGDILINGKPRPANFKCTSGYVPQKDVVMHTVTVRENVEFSAALRLPMSMPRDEKSRRINEVLELLHLDEESNVKPRSKKLLKRTSIAMELVAEHPILFLDDPTTVLDMITAIDIILVLRRMSTRGQTIIFSINQPPYSIFRYFDSVTLVASGKLILHGPAHKALEYFASTGLNYVFLNHPGNFLLDIITGGFSAILDTEEDDHEANNHKELSERQHQVTEQLANMYVQSSLYKEVRTELDPLLGEQKAGRSSALEEVTCVTPFWHQLWWIICRSFKNFLDFSWFTTIQAINSVMVAIIVGTIFHFLQDDCIEVQRRASLLFSLTVFQCVISMYPRNLFVIDRNRFLHEHTSGYYRVSSYFLGKFLAELVPRVLLPSIIFTVVVVSIAGIIKDLKRFFTMLFTIMILAYSASSLLLSIGTRNNKVTTPTVLMTTYFVFMLFFSALEIYSGSLLPGLSPIQYINIPHYGFTALLHNEFLGQNFCPEHKTAKISSCENYVICTGEEFLMIQGIDLSPWGFWQNHVALVCIMIIFLSITYVRLSAQNKVKVLKSCWRKFQQLF</sequence>
<evidence type="ECO:0000256" key="4">
    <source>
        <dbReference type="ARBA" id="ARBA00022692"/>
    </source>
</evidence>
<evidence type="ECO:0000259" key="9">
    <source>
        <dbReference type="PROSITE" id="PS50893"/>
    </source>
</evidence>
<dbReference type="OrthoDB" id="66620at2759"/>
<keyword evidence="3" id="KW-0813">Transport</keyword>
<evidence type="ECO:0000313" key="10">
    <source>
        <dbReference type="Proteomes" id="UP000886700"/>
    </source>
</evidence>
<keyword evidence="6 8" id="KW-0472">Membrane</keyword>
<dbReference type="InterPro" id="IPR003439">
    <property type="entry name" value="ABC_transporter-like_ATP-bd"/>
</dbReference>
<feature type="transmembrane region" description="Helical" evidence="8">
    <location>
        <begin position="624"/>
        <end position="642"/>
    </location>
</feature>
<dbReference type="PROSITE" id="PS50893">
    <property type="entry name" value="ABC_TRANSPORTER_2"/>
    <property type="match status" value="1"/>
</dbReference>